<comment type="caution">
    <text evidence="1">The sequence shown here is derived from an EMBL/GenBank/DDBJ whole genome shotgun (WGS) entry which is preliminary data.</text>
</comment>
<evidence type="ECO:0000313" key="1">
    <source>
        <dbReference type="EMBL" id="KAJ8910675.1"/>
    </source>
</evidence>
<dbReference type="AlphaFoldDB" id="A0AAV8V8X3"/>
<protein>
    <submittedName>
        <fullName evidence="1">Uncharacterized protein</fullName>
    </submittedName>
</protein>
<accession>A0AAV8V8X3</accession>
<gene>
    <name evidence="1" type="ORF">NQ315_002924</name>
</gene>
<reference evidence="1 2" key="1">
    <citation type="journal article" date="2023" name="Insect Mol. Biol.">
        <title>Genome sequencing provides insights into the evolution of gene families encoding plant cell wall-degrading enzymes in longhorned beetles.</title>
        <authorList>
            <person name="Shin N.R."/>
            <person name="Okamura Y."/>
            <person name="Kirsch R."/>
            <person name="Pauchet Y."/>
        </authorList>
    </citation>
    <scope>NUCLEOTIDE SEQUENCE [LARGE SCALE GENOMIC DNA]</scope>
    <source>
        <strain evidence="1">EAD_L_NR</strain>
    </source>
</reference>
<sequence>MITDPPVCENTTYLFPRECQNCVGEPSVEPHVIYNITASTHLMKDYKNYEYDYPPSTGSYRAASIIEPVDTDANKNNIFSHAEPLYDEIPCRGRQEQEAEMTYENQSISLYMNTSPVRKLSELK</sequence>
<name>A0AAV8V8X3_9CUCU</name>
<proteinExistence type="predicted"/>
<dbReference type="EMBL" id="JANEYG010000262">
    <property type="protein sequence ID" value="KAJ8910675.1"/>
    <property type="molecule type" value="Genomic_DNA"/>
</dbReference>
<dbReference type="Proteomes" id="UP001159042">
    <property type="component" value="Unassembled WGS sequence"/>
</dbReference>
<keyword evidence="2" id="KW-1185">Reference proteome</keyword>
<evidence type="ECO:0000313" key="2">
    <source>
        <dbReference type="Proteomes" id="UP001159042"/>
    </source>
</evidence>
<organism evidence="1 2">
    <name type="scientific">Exocentrus adspersus</name>
    <dbReference type="NCBI Taxonomy" id="1586481"/>
    <lineage>
        <taxon>Eukaryota</taxon>
        <taxon>Metazoa</taxon>
        <taxon>Ecdysozoa</taxon>
        <taxon>Arthropoda</taxon>
        <taxon>Hexapoda</taxon>
        <taxon>Insecta</taxon>
        <taxon>Pterygota</taxon>
        <taxon>Neoptera</taxon>
        <taxon>Endopterygota</taxon>
        <taxon>Coleoptera</taxon>
        <taxon>Polyphaga</taxon>
        <taxon>Cucujiformia</taxon>
        <taxon>Chrysomeloidea</taxon>
        <taxon>Cerambycidae</taxon>
        <taxon>Lamiinae</taxon>
        <taxon>Acanthocinini</taxon>
        <taxon>Exocentrus</taxon>
    </lineage>
</organism>